<dbReference type="PROSITE" id="PS51186">
    <property type="entry name" value="GNAT"/>
    <property type="match status" value="1"/>
</dbReference>
<organism evidence="2 3">
    <name type="scientific">Melittangium boletus DSM 14713</name>
    <dbReference type="NCBI Taxonomy" id="1294270"/>
    <lineage>
        <taxon>Bacteria</taxon>
        <taxon>Pseudomonadati</taxon>
        <taxon>Myxococcota</taxon>
        <taxon>Myxococcia</taxon>
        <taxon>Myxococcales</taxon>
        <taxon>Cystobacterineae</taxon>
        <taxon>Archangiaceae</taxon>
        <taxon>Melittangium</taxon>
    </lineage>
</organism>
<accession>A0A250I6P0</accession>
<dbReference type="Proteomes" id="UP000217289">
    <property type="component" value="Chromosome"/>
</dbReference>
<dbReference type="InterPro" id="IPR000182">
    <property type="entry name" value="GNAT_dom"/>
</dbReference>
<dbReference type="GO" id="GO:0016747">
    <property type="term" value="F:acyltransferase activity, transferring groups other than amino-acyl groups"/>
    <property type="evidence" value="ECO:0007669"/>
    <property type="project" value="InterPro"/>
</dbReference>
<evidence type="ECO:0000313" key="3">
    <source>
        <dbReference type="Proteomes" id="UP000217289"/>
    </source>
</evidence>
<dbReference type="Gene3D" id="3.40.630.30">
    <property type="match status" value="1"/>
</dbReference>
<dbReference type="InterPro" id="IPR016181">
    <property type="entry name" value="Acyl_CoA_acyltransferase"/>
</dbReference>
<dbReference type="PANTHER" id="PTHR43792:SF1">
    <property type="entry name" value="N-ACETYLTRANSFERASE DOMAIN-CONTAINING PROTEIN"/>
    <property type="match status" value="1"/>
</dbReference>
<protein>
    <submittedName>
        <fullName evidence="2">Acetyltransferase</fullName>
    </submittedName>
</protein>
<gene>
    <name evidence="2" type="ORF">MEBOL_000967</name>
</gene>
<proteinExistence type="predicted"/>
<dbReference type="KEGG" id="mbd:MEBOL_000967"/>
<dbReference type="EMBL" id="CP022163">
    <property type="protein sequence ID" value="ATB27524.1"/>
    <property type="molecule type" value="Genomic_DNA"/>
</dbReference>
<keyword evidence="3" id="KW-1185">Reference proteome</keyword>
<feature type="domain" description="N-acetyltransferase" evidence="1">
    <location>
        <begin position="10"/>
        <end position="170"/>
    </location>
</feature>
<dbReference type="AlphaFoldDB" id="A0A250I6P0"/>
<dbReference type="SUPFAM" id="SSF55729">
    <property type="entry name" value="Acyl-CoA N-acyltransferases (Nat)"/>
    <property type="match status" value="1"/>
</dbReference>
<dbReference type="Pfam" id="PF13302">
    <property type="entry name" value="Acetyltransf_3"/>
    <property type="match status" value="1"/>
</dbReference>
<reference evidence="2 3" key="1">
    <citation type="submission" date="2017-06" db="EMBL/GenBank/DDBJ databases">
        <authorList>
            <person name="Kim H.J."/>
            <person name="Triplett B.A."/>
        </authorList>
    </citation>
    <scope>NUCLEOTIDE SEQUENCE [LARGE SCALE GENOMIC DNA]</scope>
    <source>
        <strain evidence="2 3">DSM 14713</strain>
    </source>
</reference>
<evidence type="ECO:0000259" key="1">
    <source>
        <dbReference type="PROSITE" id="PS51186"/>
    </source>
</evidence>
<dbReference type="InterPro" id="IPR051531">
    <property type="entry name" value="N-acetyltransferase"/>
</dbReference>
<dbReference type="PANTHER" id="PTHR43792">
    <property type="entry name" value="GNAT FAMILY, PUTATIVE (AFU_ORTHOLOGUE AFUA_3G00765)-RELATED-RELATED"/>
    <property type="match status" value="1"/>
</dbReference>
<keyword evidence="2" id="KW-0808">Transferase</keyword>
<evidence type="ECO:0000313" key="2">
    <source>
        <dbReference type="EMBL" id="ATB27524.1"/>
    </source>
</evidence>
<dbReference type="OrthoDB" id="6293260at2"/>
<name>A0A250I6P0_9BACT</name>
<sequence>MAVVVETERLRLRELDAERDAACMLELLNEPAYHANIGDRGVRTLEQATRYLTDRVVASYARHGFGLYAIERREDAAWLGIAGLLRRDTLPMPDIGYALLARHTGQGYAYEAVRAAVAHARDTLHLPQVCAIVVPGNAASIRLLEKLGLHRQDMRVLPPGDELLAYYTIRFNAAAVDS</sequence>